<keyword evidence="5" id="KW-0472">Membrane</keyword>
<protein>
    <submittedName>
        <fullName evidence="7 8">Uncharacterized protein</fullName>
    </submittedName>
</protein>
<dbReference type="InParanoid" id="T1EN33"/>
<keyword evidence="6" id="KW-0325">Glycoprotein</keyword>
<dbReference type="Proteomes" id="UP000015101">
    <property type="component" value="Unassembled WGS sequence"/>
</dbReference>
<organism evidence="8 9">
    <name type="scientific">Helobdella robusta</name>
    <name type="common">Californian leech</name>
    <dbReference type="NCBI Taxonomy" id="6412"/>
    <lineage>
        <taxon>Eukaryota</taxon>
        <taxon>Metazoa</taxon>
        <taxon>Spiralia</taxon>
        <taxon>Lophotrochozoa</taxon>
        <taxon>Annelida</taxon>
        <taxon>Clitellata</taxon>
        <taxon>Hirudinea</taxon>
        <taxon>Rhynchobdellida</taxon>
        <taxon>Glossiphoniidae</taxon>
        <taxon>Helobdella</taxon>
    </lineage>
</organism>
<keyword evidence="3" id="KW-0732">Signal</keyword>
<evidence type="ECO:0000313" key="9">
    <source>
        <dbReference type="Proteomes" id="UP000015101"/>
    </source>
</evidence>
<evidence type="ECO:0000256" key="4">
    <source>
        <dbReference type="ARBA" id="ARBA00022989"/>
    </source>
</evidence>
<dbReference type="GO" id="GO:0016020">
    <property type="term" value="C:membrane"/>
    <property type="evidence" value="ECO:0007669"/>
    <property type="project" value="UniProtKB-SubCell"/>
</dbReference>
<keyword evidence="9" id="KW-1185">Reference proteome</keyword>
<dbReference type="PANTHER" id="PTHR31386:SF2">
    <property type="entry name" value="SIMILAR TO RIKEN CDNA 2510039O18"/>
    <property type="match status" value="1"/>
</dbReference>
<reference evidence="9" key="1">
    <citation type="submission" date="2012-12" db="EMBL/GenBank/DDBJ databases">
        <authorList>
            <person name="Hellsten U."/>
            <person name="Grimwood J."/>
            <person name="Chapman J.A."/>
            <person name="Shapiro H."/>
            <person name="Aerts A."/>
            <person name="Otillar R.P."/>
            <person name="Terry A.Y."/>
            <person name="Boore J.L."/>
            <person name="Simakov O."/>
            <person name="Marletaz F."/>
            <person name="Cho S.-J."/>
            <person name="Edsinger-Gonzales E."/>
            <person name="Havlak P."/>
            <person name="Kuo D.-H."/>
            <person name="Larsson T."/>
            <person name="Lv J."/>
            <person name="Arendt D."/>
            <person name="Savage R."/>
            <person name="Osoegawa K."/>
            <person name="de Jong P."/>
            <person name="Lindberg D.R."/>
            <person name="Seaver E.C."/>
            <person name="Weisblat D.A."/>
            <person name="Putnam N.H."/>
            <person name="Grigoriev I.V."/>
            <person name="Rokhsar D.S."/>
        </authorList>
    </citation>
    <scope>NUCLEOTIDE SEQUENCE</scope>
</reference>
<dbReference type="GeneID" id="20197983"/>
<gene>
    <name evidence="8" type="primary">20197983</name>
    <name evidence="7" type="ORF">HELRODRAFT_158654</name>
</gene>
<keyword evidence="4" id="KW-1133">Transmembrane helix</keyword>
<evidence type="ECO:0000313" key="8">
    <source>
        <dbReference type="EnsemblMetazoa" id="HelroP158654"/>
    </source>
</evidence>
<evidence type="ECO:0000256" key="5">
    <source>
        <dbReference type="ARBA" id="ARBA00023136"/>
    </source>
</evidence>
<dbReference type="eggNOG" id="KOG3778">
    <property type="taxonomic scope" value="Eukaryota"/>
</dbReference>
<evidence type="ECO:0000313" key="7">
    <source>
        <dbReference type="EMBL" id="ESO12191.1"/>
    </source>
</evidence>
<evidence type="ECO:0000256" key="2">
    <source>
        <dbReference type="ARBA" id="ARBA00022692"/>
    </source>
</evidence>
<dbReference type="CTD" id="20197983"/>
<evidence type="ECO:0000256" key="1">
    <source>
        <dbReference type="ARBA" id="ARBA00004479"/>
    </source>
</evidence>
<accession>T1EN33</accession>
<dbReference type="AlphaFoldDB" id="T1EN33"/>
<dbReference type="HOGENOM" id="CLU_1817859_0_0_1"/>
<dbReference type="RefSeq" id="XP_009008911.1">
    <property type="nucleotide sequence ID" value="XM_009010663.1"/>
</dbReference>
<dbReference type="KEGG" id="hro:HELRODRAFT_158654"/>
<dbReference type="EMBL" id="AMQM01000098">
    <property type="status" value="NOT_ANNOTATED_CDS"/>
    <property type="molecule type" value="Genomic_DNA"/>
</dbReference>
<reference evidence="7 9" key="2">
    <citation type="journal article" date="2013" name="Nature">
        <title>Insights into bilaterian evolution from three spiralian genomes.</title>
        <authorList>
            <person name="Simakov O."/>
            <person name="Marletaz F."/>
            <person name="Cho S.J."/>
            <person name="Edsinger-Gonzales E."/>
            <person name="Havlak P."/>
            <person name="Hellsten U."/>
            <person name="Kuo D.H."/>
            <person name="Larsson T."/>
            <person name="Lv J."/>
            <person name="Arendt D."/>
            <person name="Savage R."/>
            <person name="Osoegawa K."/>
            <person name="de Jong P."/>
            <person name="Grimwood J."/>
            <person name="Chapman J.A."/>
            <person name="Shapiro H."/>
            <person name="Aerts A."/>
            <person name="Otillar R.P."/>
            <person name="Terry A.Y."/>
            <person name="Boore J.L."/>
            <person name="Grigoriev I.V."/>
            <person name="Lindberg D.R."/>
            <person name="Seaver E.C."/>
            <person name="Weisblat D.A."/>
            <person name="Putnam N.H."/>
            <person name="Rokhsar D.S."/>
        </authorList>
    </citation>
    <scope>NUCLEOTIDE SEQUENCE</scope>
</reference>
<reference evidence="8" key="3">
    <citation type="submission" date="2015-06" db="UniProtKB">
        <authorList>
            <consortium name="EnsemblMetazoa"/>
        </authorList>
    </citation>
    <scope>IDENTIFICATION</scope>
</reference>
<name>T1EN33_HELRO</name>
<dbReference type="PANTHER" id="PTHR31386">
    <property type="entry name" value="UNCHARACTERIZED PROTEIN KIAA2013"/>
    <property type="match status" value="1"/>
</dbReference>
<comment type="subcellular location">
    <subcellularLocation>
        <location evidence="1">Membrane</location>
        <topology evidence="1">Single-pass type I membrane protein</topology>
    </subcellularLocation>
</comment>
<sequence>MWMNPLYVDDVIKLVRMWMVTLKKQGCGKMIQAGAEGVLQAMMLSIGALRFSDNHLELTSHPSDLHRDFFFRRINYGQNTHLNISIRVGLNNKAMLYVTLDRNNESYYACDAGCLDAPVHLRGLFNIRPLQSKAKTLKPSTR</sequence>
<dbReference type="OrthoDB" id="10017443at2759"/>
<proteinExistence type="predicted"/>
<dbReference type="EnsemblMetazoa" id="HelroT158654">
    <property type="protein sequence ID" value="HelroP158654"/>
    <property type="gene ID" value="HelroG158654"/>
</dbReference>
<dbReference type="InterPro" id="IPR018795">
    <property type="entry name" value="K2013-like"/>
</dbReference>
<dbReference type="STRING" id="6412.T1EN33"/>
<dbReference type="EMBL" id="KB095811">
    <property type="protein sequence ID" value="ESO12191.1"/>
    <property type="molecule type" value="Genomic_DNA"/>
</dbReference>
<evidence type="ECO:0000256" key="3">
    <source>
        <dbReference type="ARBA" id="ARBA00022729"/>
    </source>
</evidence>
<dbReference type="Pfam" id="PF10222">
    <property type="entry name" value="DUF2152"/>
    <property type="match status" value="1"/>
</dbReference>
<evidence type="ECO:0000256" key="6">
    <source>
        <dbReference type="ARBA" id="ARBA00023180"/>
    </source>
</evidence>
<keyword evidence="2" id="KW-0812">Transmembrane</keyword>